<organism evidence="1 2">
    <name type="scientific">Naganishia vaughanmartiniae</name>
    <dbReference type="NCBI Taxonomy" id="1424756"/>
    <lineage>
        <taxon>Eukaryota</taxon>
        <taxon>Fungi</taxon>
        <taxon>Dikarya</taxon>
        <taxon>Basidiomycota</taxon>
        <taxon>Agaricomycotina</taxon>
        <taxon>Tremellomycetes</taxon>
        <taxon>Filobasidiales</taxon>
        <taxon>Filobasidiaceae</taxon>
        <taxon>Naganishia</taxon>
    </lineage>
</organism>
<proteinExistence type="predicted"/>
<evidence type="ECO:0000313" key="2">
    <source>
        <dbReference type="Proteomes" id="UP001243375"/>
    </source>
</evidence>
<evidence type="ECO:0000313" key="1">
    <source>
        <dbReference type="EMBL" id="KAJ9120198.1"/>
    </source>
</evidence>
<dbReference type="Proteomes" id="UP001243375">
    <property type="component" value="Unassembled WGS sequence"/>
</dbReference>
<comment type="caution">
    <text evidence="1">The sequence shown here is derived from an EMBL/GenBank/DDBJ whole genome shotgun (WGS) entry which is preliminary data.</text>
</comment>
<gene>
    <name evidence="1" type="ORF">QFC22_003098</name>
</gene>
<dbReference type="EMBL" id="JASBWU010000007">
    <property type="protein sequence ID" value="KAJ9120198.1"/>
    <property type="molecule type" value="Genomic_DNA"/>
</dbReference>
<protein>
    <submittedName>
        <fullName evidence="1">Uncharacterized protein</fullName>
    </submittedName>
</protein>
<name>A0ACC2X9B0_9TREE</name>
<accession>A0ACC2X9B0</accession>
<sequence length="286" mass="30253">MKPSSDSKASNISQPPADASIPSDPPPAYTPTPDFPIAASGDSKSQPSITAAASVPSTATNSYKNDQPVLTPTVEPTPGRPLLHDGQCLVYKDGFYCQKCGNTGYKNDDPYHPCKSCWKKYGGPYTSALAHAWASPSSSTISSDSKRPPQSAPQQPPPQAYQRPLLLTHFRPSPAAAYTGIVMNHSYTRPGLIERGAQQNRVTPGQFLPQPPMAGPTAPPPATGNEKQGYGYAQGSTMPAQPVFGNPQQQFPGMPPPNGYVRPQGAPYATSGVSVSFLPSSKARET</sequence>
<reference evidence="1" key="1">
    <citation type="submission" date="2023-04" db="EMBL/GenBank/DDBJ databases">
        <title>Draft Genome sequencing of Naganishia species isolated from polar environments using Oxford Nanopore Technology.</title>
        <authorList>
            <person name="Leo P."/>
            <person name="Venkateswaran K."/>
        </authorList>
    </citation>
    <scope>NUCLEOTIDE SEQUENCE</scope>
    <source>
        <strain evidence="1">MNA-CCFEE 5425</strain>
    </source>
</reference>
<keyword evidence="2" id="KW-1185">Reference proteome</keyword>